<dbReference type="GO" id="GO:0005737">
    <property type="term" value="C:cytoplasm"/>
    <property type="evidence" value="ECO:0007669"/>
    <property type="project" value="TreeGrafter"/>
</dbReference>
<protein>
    <submittedName>
        <fullName evidence="6">Mitochondrial tumor suppressor 1-like</fullName>
    </submittedName>
</protein>
<dbReference type="eggNOG" id="ENOG502QPVG">
    <property type="taxonomic scope" value="Eukaryota"/>
</dbReference>
<reference evidence="7" key="1">
    <citation type="journal article" date="2011" name="Nat. Biotechnol.">
        <title>The genomic sequence of the Chinese hamster ovary (CHO)-K1 cell line.</title>
        <authorList>
            <person name="Xu X."/>
            <person name="Nagarajan H."/>
            <person name="Lewis N.E."/>
            <person name="Pan S."/>
            <person name="Cai Z."/>
            <person name="Liu X."/>
            <person name="Chen W."/>
            <person name="Xie M."/>
            <person name="Wang W."/>
            <person name="Hammond S."/>
            <person name="Andersen M.R."/>
            <person name="Neff N."/>
            <person name="Passarelli B."/>
            <person name="Koh W."/>
            <person name="Fan H.C."/>
            <person name="Wang J."/>
            <person name="Gui Y."/>
            <person name="Lee K.H."/>
            <person name="Betenbaugh M.J."/>
            <person name="Quake S.R."/>
            <person name="Famili I."/>
            <person name="Palsson B.O."/>
            <person name="Wang J."/>
        </authorList>
    </citation>
    <scope>NUCLEOTIDE SEQUENCE [LARGE SCALE GENOMIC DNA]</scope>
    <source>
        <strain evidence="7">CHO K1 cell line</strain>
    </source>
</reference>
<feature type="compositionally biased region" description="Polar residues" evidence="5">
    <location>
        <begin position="468"/>
        <end position="477"/>
    </location>
</feature>
<feature type="region of interest" description="Disordered" evidence="5">
    <location>
        <begin position="505"/>
        <end position="545"/>
    </location>
</feature>
<evidence type="ECO:0000256" key="1">
    <source>
        <dbReference type="ARBA" id="ARBA00004123"/>
    </source>
</evidence>
<sequence length="1070" mass="118820">MNDDNSDKTDELRYMFISDKNGNTSEYNTKPSSTQCPSTSHWDWNIASPDDMVVDYVMDPAVDTNGSVSVSHQRVEPSSDFIGKPGFAVRSDPTHQSSALSTTESPNLHSNLDSLEALQGERFEPSLPCMRKSDGDFGCADSSAALELKQTLNMKVDSINCTFKALHSSDQGQPLYAPGGLQPTGVRGGNTLSCSKWTSPHSYKKNVGGIHYNREGFENLQAPPSEALNTAYIICSDVPMQTDGEDIGIQCHYSLGNVTKEYTDGTEQGLFGEREIQAVTPVSGGMEVPNGSVLQGFYCASEDEPNSKTHSHGSYGQQEMGQNLRETLSNCHVVECPLLAPAFDKCKTRVLDSECKVTVTEDLDIASYDNNSEIQNSAGELTLRGIPGQRISFYEMAWDGNGRAVSTNSTACTSISTQVPKTPDISLTLLPVDNTEMCNLVENSPRDGKNAPNLKGAPVNVSKPNLGKSATKTNTPMGSKVRKTEIIRYPIPNFKNIKAKVISRSVLQPKDPSLPKGTPKPQSTGVSSAPPVPSKQLTVVSKTEKSDFTADKKAELLINKTDKQPFNKLITSQPVHVTTYSKNASLRVPRTTSATKSNREDVDKTGSSHAVVETGSVAVFSQIEGILPVKMKSSECLEVTYASHIDQINPEKAGNAAVIKYEEKAPKQAFQNGSGALYLKPLVPRAHAHLLKTPPKVEKGRQKNPRSLCIQTQTAPDVLSSERALELAQCKTKCENQSRVILHLKQLLSSGNTKSEALTVVIQHLLSEREEALKQHKNLSQELVNLRGELVDASSTCEKLEKARNDLQTAYEGFIQKLNQQHQTDRTELENQLKEFYMVEYKKLRDIYSEEAEKYKTQLQEQHKIKVPFFPEIKKSHEKEKKLLENLLNEKQESLEKQVNNLKSENDALNEKLKSEEQKRISREKANSKNPQVMYLEQELESLKAVLEIKNEKLHQQDMKLMTMERLVDKNTALVDKLKRFQQENEELKARMDKHMTISRQLSIEQAALQESLEKESTVNKRLSMENEELLWKLHNGDLCSLTRSPTSSAIPFQSPRNSGSFSSPSISPR</sequence>
<feature type="region of interest" description="Disordered" evidence="5">
    <location>
        <begin position="904"/>
        <end position="925"/>
    </location>
</feature>
<evidence type="ECO:0000256" key="3">
    <source>
        <dbReference type="ARBA" id="ARBA00023054"/>
    </source>
</evidence>
<accession>G3GZB5</accession>
<feature type="region of interest" description="Disordered" evidence="5">
    <location>
        <begin position="19"/>
        <end position="40"/>
    </location>
</feature>
<organism evidence="6 7">
    <name type="scientific">Cricetulus griseus</name>
    <name type="common">Chinese hamster</name>
    <name type="synonym">Cricetulus barabensis griseus</name>
    <dbReference type="NCBI Taxonomy" id="10029"/>
    <lineage>
        <taxon>Eukaryota</taxon>
        <taxon>Metazoa</taxon>
        <taxon>Chordata</taxon>
        <taxon>Craniata</taxon>
        <taxon>Vertebrata</taxon>
        <taxon>Euteleostomi</taxon>
        <taxon>Mammalia</taxon>
        <taxon>Eutheria</taxon>
        <taxon>Euarchontoglires</taxon>
        <taxon>Glires</taxon>
        <taxon>Rodentia</taxon>
        <taxon>Myomorpha</taxon>
        <taxon>Muroidea</taxon>
        <taxon>Cricetidae</taxon>
        <taxon>Cricetinae</taxon>
        <taxon>Cricetulus</taxon>
    </lineage>
</organism>
<feature type="region of interest" description="Disordered" evidence="5">
    <location>
        <begin position="1045"/>
        <end position="1070"/>
    </location>
</feature>
<gene>
    <name evidence="6" type="ORF">I79_003176</name>
</gene>
<dbReference type="STRING" id="10029.G3GZB5"/>
<comment type="subcellular location">
    <subcellularLocation>
        <location evidence="1">Nucleus</location>
    </subcellularLocation>
</comment>
<name>G3GZB5_CRIGR</name>
<feature type="region of interest" description="Disordered" evidence="5">
    <location>
        <begin position="443"/>
        <end position="479"/>
    </location>
</feature>
<dbReference type="PANTHER" id="PTHR24200:SF7">
    <property type="entry name" value="MICROTUBULE-ASSOCIATED TUMOR SUPPRESSOR 1"/>
    <property type="match status" value="1"/>
</dbReference>
<keyword evidence="4" id="KW-0539">Nucleus</keyword>
<dbReference type="GO" id="GO:0010758">
    <property type="term" value="P:regulation of macrophage chemotaxis"/>
    <property type="evidence" value="ECO:0007669"/>
    <property type="project" value="TreeGrafter"/>
</dbReference>
<dbReference type="PANTHER" id="PTHR24200">
    <property type="entry name" value="TOUCAN, ISOFORM A"/>
    <property type="match status" value="1"/>
</dbReference>
<proteinExistence type="inferred from homology"/>
<dbReference type="EMBL" id="JH000075">
    <property type="protein sequence ID" value="EGV99924.1"/>
    <property type="molecule type" value="Genomic_DNA"/>
</dbReference>
<evidence type="ECO:0000313" key="7">
    <source>
        <dbReference type="Proteomes" id="UP000001075"/>
    </source>
</evidence>
<dbReference type="FunCoup" id="G3GZB5">
    <property type="interactions" value="933"/>
</dbReference>
<feature type="compositionally biased region" description="Polar residues" evidence="5">
    <location>
        <begin position="94"/>
        <end position="109"/>
    </location>
</feature>
<dbReference type="InterPro" id="IPR051293">
    <property type="entry name" value="MTUS1/CCDC69"/>
</dbReference>
<evidence type="ECO:0000256" key="4">
    <source>
        <dbReference type="ARBA" id="ARBA00023242"/>
    </source>
</evidence>
<comment type="similarity">
    <text evidence="2">Belongs to the MTUS1 family.</text>
</comment>
<dbReference type="Proteomes" id="UP000001075">
    <property type="component" value="Unassembled WGS sequence"/>
</dbReference>
<keyword evidence="3" id="KW-0175">Coiled coil</keyword>
<dbReference type="GO" id="GO:0005634">
    <property type="term" value="C:nucleus"/>
    <property type="evidence" value="ECO:0007669"/>
    <property type="project" value="UniProtKB-SubCell"/>
</dbReference>
<evidence type="ECO:0000256" key="2">
    <source>
        <dbReference type="ARBA" id="ARBA00007585"/>
    </source>
</evidence>
<feature type="compositionally biased region" description="Polar residues" evidence="5">
    <location>
        <begin position="20"/>
        <end position="40"/>
    </location>
</feature>
<dbReference type="InParanoid" id="G3GZB5"/>
<evidence type="ECO:0000256" key="5">
    <source>
        <dbReference type="SAM" id="MobiDB-lite"/>
    </source>
</evidence>
<dbReference type="GlyGen" id="G3GZB5">
    <property type="glycosylation" value="1 site"/>
</dbReference>
<evidence type="ECO:0000313" key="6">
    <source>
        <dbReference type="EMBL" id="EGV99924.1"/>
    </source>
</evidence>
<feature type="compositionally biased region" description="Low complexity" evidence="5">
    <location>
        <begin position="1055"/>
        <end position="1070"/>
    </location>
</feature>
<dbReference type="AlphaFoldDB" id="G3GZB5"/>
<dbReference type="GO" id="GO:0008017">
    <property type="term" value="F:microtubule binding"/>
    <property type="evidence" value="ECO:0007669"/>
    <property type="project" value="TreeGrafter"/>
</dbReference>
<feature type="region of interest" description="Disordered" evidence="5">
    <location>
        <begin position="68"/>
        <end position="109"/>
    </location>
</feature>